<organism evidence="1 2">
    <name type="scientific">Ricinus communis</name>
    <name type="common">Castor bean</name>
    <dbReference type="NCBI Taxonomy" id="3988"/>
    <lineage>
        <taxon>Eukaryota</taxon>
        <taxon>Viridiplantae</taxon>
        <taxon>Streptophyta</taxon>
        <taxon>Embryophyta</taxon>
        <taxon>Tracheophyta</taxon>
        <taxon>Spermatophyta</taxon>
        <taxon>Magnoliopsida</taxon>
        <taxon>eudicotyledons</taxon>
        <taxon>Gunneridae</taxon>
        <taxon>Pentapetalae</taxon>
        <taxon>rosids</taxon>
        <taxon>fabids</taxon>
        <taxon>Malpighiales</taxon>
        <taxon>Euphorbiaceae</taxon>
        <taxon>Acalyphoideae</taxon>
        <taxon>Acalypheae</taxon>
        <taxon>Ricinus</taxon>
    </lineage>
</organism>
<accession>B9SL13</accession>
<evidence type="ECO:0000313" key="2">
    <source>
        <dbReference type="Proteomes" id="UP000008311"/>
    </source>
</evidence>
<protein>
    <submittedName>
        <fullName evidence="1">Uncharacterized protein</fullName>
    </submittedName>
</protein>
<reference evidence="2" key="1">
    <citation type="journal article" date="2010" name="Nat. Biotechnol.">
        <title>Draft genome sequence of the oilseed species Ricinus communis.</title>
        <authorList>
            <person name="Chan A.P."/>
            <person name="Crabtree J."/>
            <person name="Zhao Q."/>
            <person name="Lorenzi H."/>
            <person name="Orvis J."/>
            <person name="Puiu D."/>
            <person name="Melake-Berhan A."/>
            <person name="Jones K.M."/>
            <person name="Redman J."/>
            <person name="Chen G."/>
            <person name="Cahoon E.B."/>
            <person name="Gedil M."/>
            <person name="Stanke M."/>
            <person name="Haas B.J."/>
            <person name="Wortman J.R."/>
            <person name="Fraser-Liggett C.M."/>
            <person name="Ravel J."/>
            <person name="Rabinowicz P.D."/>
        </authorList>
    </citation>
    <scope>NUCLEOTIDE SEQUENCE [LARGE SCALE GENOMIC DNA]</scope>
    <source>
        <strain evidence="2">cv. Hale</strain>
    </source>
</reference>
<gene>
    <name evidence="1" type="ORF">RCOM_0848320</name>
</gene>
<name>B9SL13_RICCO</name>
<sequence length="63" mass="6999">MVVVKILAIVEVGTSNEQFILMGKRYGNLERLDVGELEWLDLGDFNVVAAAMSDSCSLWCCDM</sequence>
<dbReference type="EMBL" id="EQ974008">
    <property type="protein sequence ID" value="EEF35704.1"/>
    <property type="molecule type" value="Genomic_DNA"/>
</dbReference>
<dbReference type="InParanoid" id="B9SL13"/>
<keyword evidence="2" id="KW-1185">Reference proteome</keyword>
<dbReference type="Proteomes" id="UP000008311">
    <property type="component" value="Unassembled WGS sequence"/>
</dbReference>
<evidence type="ECO:0000313" key="1">
    <source>
        <dbReference type="EMBL" id="EEF35704.1"/>
    </source>
</evidence>
<proteinExistence type="predicted"/>
<dbReference type="AlphaFoldDB" id="B9SL13"/>